<gene>
    <name evidence="2" type="ORF">L207DRAFT_530764</name>
</gene>
<dbReference type="EMBL" id="KZ613947">
    <property type="protein sequence ID" value="PMD39341.1"/>
    <property type="molecule type" value="Genomic_DNA"/>
</dbReference>
<reference evidence="2 3" key="1">
    <citation type="submission" date="2016-04" db="EMBL/GenBank/DDBJ databases">
        <title>A degradative enzymes factory behind the ericoid mycorrhizal symbiosis.</title>
        <authorList>
            <consortium name="DOE Joint Genome Institute"/>
            <person name="Martino E."/>
            <person name="Morin E."/>
            <person name="Grelet G."/>
            <person name="Kuo A."/>
            <person name="Kohler A."/>
            <person name="Daghino S."/>
            <person name="Barry K."/>
            <person name="Choi C."/>
            <person name="Cichocki N."/>
            <person name="Clum A."/>
            <person name="Copeland A."/>
            <person name="Hainaut M."/>
            <person name="Haridas S."/>
            <person name="Labutti K."/>
            <person name="Lindquist E."/>
            <person name="Lipzen A."/>
            <person name="Khouja H.-R."/>
            <person name="Murat C."/>
            <person name="Ohm R."/>
            <person name="Olson A."/>
            <person name="Spatafora J."/>
            <person name="Veneault-Fourrey C."/>
            <person name="Henrissat B."/>
            <person name="Grigoriev I."/>
            <person name="Martin F."/>
            <person name="Perotto S."/>
        </authorList>
    </citation>
    <scope>NUCLEOTIDE SEQUENCE [LARGE SCALE GENOMIC DNA]</scope>
    <source>
        <strain evidence="2 3">F</strain>
    </source>
</reference>
<evidence type="ECO:0000256" key="1">
    <source>
        <dbReference type="SAM" id="MobiDB-lite"/>
    </source>
</evidence>
<protein>
    <submittedName>
        <fullName evidence="2">Uncharacterized protein</fullName>
    </submittedName>
</protein>
<organism evidence="2 3">
    <name type="scientific">Hyaloscypha variabilis (strain UAMH 11265 / GT02V1 / F)</name>
    <name type="common">Meliniomyces variabilis</name>
    <dbReference type="NCBI Taxonomy" id="1149755"/>
    <lineage>
        <taxon>Eukaryota</taxon>
        <taxon>Fungi</taxon>
        <taxon>Dikarya</taxon>
        <taxon>Ascomycota</taxon>
        <taxon>Pezizomycotina</taxon>
        <taxon>Leotiomycetes</taxon>
        <taxon>Helotiales</taxon>
        <taxon>Hyaloscyphaceae</taxon>
        <taxon>Hyaloscypha</taxon>
        <taxon>Hyaloscypha variabilis</taxon>
    </lineage>
</organism>
<proteinExistence type="predicted"/>
<sequence length="626" mass="67489">MSRRVRAPGPDTRIETFALLHGYFGAFAENPQSFYGVQVTLAVTTSLQTNTGFADPAAGQIQQALTDSIQTYEHLDDVLSDIVIILTDRRAQEDPKYVATTIRPPWPTGACQIVLYSPWSTFNDTFRRQALAHELYHCVQQTMTENSNAAYAYGSNWWGEGSAAYFSNVVYPTYNLEWLNLDYSPDEPIYNARDPYSANLFFQVLRNSFGASYVNKWVISQTFTSSPAEERTRLSKLADFSDNFHLFAQKFSLDDIYDTGGKHMPILKPVQLEYPNVVTTSDTEGREGTIPLVVDTFTVSEFESILGPAQTIVISYNAANAANVRVSYALYGTNFWTPMPKGPIGGPVGTVTIRCNYGSPTPIFILVTSTNDTDKVAVTVSLTQFYANTCLECVPGTQTLTGCTQANPIAITVPFSFPTATPSSSPSTSSSSSSPSSSSPSSSPSSRATNTTGSCTAVFSLNQDPCLIGPTWNLNLANTKSLILQRLASSDPDATINSLALSGSGTVEIQNTNATFQYTDLTIDLDMTVEGIDVPTNTVVDGAMEANLYVQSGGDGSGAFCLDVYEGDGTVVETDPITGGFTLDLGADWVPATENIQYTCTSGSLTMQGSSSVAGDLGWGPYVYTS</sequence>
<name>A0A2J6RLF3_HYAVF</name>
<evidence type="ECO:0000313" key="2">
    <source>
        <dbReference type="EMBL" id="PMD39341.1"/>
    </source>
</evidence>
<evidence type="ECO:0000313" key="3">
    <source>
        <dbReference type="Proteomes" id="UP000235786"/>
    </source>
</evidence>
<dbReference type="AlphaFoldDB" id="A0A2J6RLF3"/>
<feature type="compositionally biased region" description="Low complexity" evidence="1">
    <location>
        <begin position="422"/>
        <end position="446"/>
    </location>
</feature>
<accession>A0A2J6RLF3</accession>
<dbReference type="Proteomes" id="UP000235786">
    <property type="component" value="Unassembled WGS sequence"/>
</dbReference>
<keyword evidence="3" id="KW-1185">Reference proteome</keyword>
<dbReference type="OrthoDB" id="3523207at2759"/>
<feature type="region of interest" description="Disordered" evidence="1">
    <location>
        <begin position="422"/>
        <end position="449"/>
    </location>
</feature>